<proteinExistence type="predicted"/>
<dbReference type="AlphaFoldDB" id="A0A0F9D5A7"/>
<comment type="caution">
    <text evidence="1">The sequence shown here is derived from an EMBL/GenBank/DDBJ whole genome shotgun (WGS) entry which is preliminary data.</text>
</comment>
<accession>A0A0F9D5A7</accession>
<reference evidence="1" key="1">
    <citation type="journal article" date="2015" name="Nature">
        <title>Complex archaea that bridge the gap between prokaryotes and eukaryotes.</title>
        <authorList>
            <person name="Spang A."/>
            <person name="Saw J.H."/>
            <person name="Jorgensen S.L."/>
            <person name="Zaremba-Niedzwiedzka K."/>
            <person name="Martijn J."/>
            <person name="Lind A.E."/>
            <person name="van Eijk R."/>
            <person name="Schleper C."/>
            <person name="Guy L."/>
            <person name="Ettema T.J."/>
        </authorList>
    </citation>
    <scope>NUCLEOTIDE SEQUENCE</scope>
</reference>
<name>A0A0F9D5A7_9ZZZZ</name>
<dbReference type="EMBL" id="LAZR01030392">
    <property type="protein sequence ID" value="KKL56749.1"/>
    <property type="molecule type" value="Genomic_DNA"/>
</dbReference>
<gene>
    <name evidence="1" type="ORF">LCGC14_2242350</name>
</gene>
<sequence length="109" mass="12784">MKPKILRAHDTSPFGSVVRQHNTDRYKKGVIKVKKNARIIASMNKGVRDYLEKHYAGKVLYIPRHSHRATRKTLKDTIKVLRKNKFTDKDICKVMHIYPSWLVKIDKEG</sequence>
<evidence type="ECO:0000313" key="1">
    <source>
        <dbReference type="EMBL" id="KKL56749.1"/>
    </source>
</evidence>
<organism evidence="1">
    <name type="scientific">marine sediment metagenome</name>
    <dbReference type="NCBI Taxonomy" id="412755"/>
    <lineage>
        <taxon>unclassified sequences</taxon>
        <taxon>metagenomes</taxon>
        <taxon>ecological metagenomes</taxon>
    </lineage>
</organism>
<protein>
    <submittedName>
        <fullName evidence="1">Uncharacterized protein</fullName>
    </submittedName>
</protein>